<proteinExistence type="predicted"/>
<accession>A0A1B2M3C6</accession>
<evidence type="ECO:0000313" key="1">
    <source>
        <dbReference type="EMBL" id="AOA59705.1"/>
    </source>
</evidence>
<keyword evidence="2" id="KW-1185">Reference proteome</keyword>
<reference evidence="1 2" key="1">
    <citation type="submission" date="2016-08" db="EMBL/GenBank/DDBJ databases">
        <authorList>
            <person name="Seilhamer J.J."/>
        </authorList>
    </citation>
    <scope>NUCLEOTIDE SEQUENCE [LARGE SCALE GENOMIC DNA]</scope>
    <source>
        <strain evidence="1 2">BRTC-1</strain>
    </source>
</reference>
<gene>
    <name evidence="1" type="ORF">BFG52_16025</name>
</gene>
<dbReference type="AlphaFoldDB" id="A0A1B2M3C6"/>
<sequence>MSHWLIFKFKSNEFKNTKQSIQFLNSKHLFLAQSPFKFKNACASLRAFEFKIVRSDLLESGLRGWLIVFEFKKVRFIFKFKGGYRMAHI</sequence>
<protein>
    <submittedName>
        <fullName evidence="1">Uncharacterized protein</fullName>
    </submittedName>
</protein>
<evidence type="ECO:0000313" key="2">
    <source>
        <dbReference type="Proteomes" id="UP000093391"/>
    </source>
</evidence>
<dbReference type="KEGG" id="ala:BFG52_16025"/>
<name>A0A1B2M3C6_9GAMM</name>
<dbReference type="EMBL" id="CP016895">
    <property type="protein sequence ID" value="AOA59705.1"/>
    <property type="molecule type" value="Genomic_DNA"/>
</dbReference>
<organism evidence="1 2">
    <name type="scientific">Acinetobacter larvae</name>
    <dbReference type="NCBI Taxonomy" id="1789224"/>
    <lineage>
        <taxon>Bacteria</taxon>
        <taxon>Pseudomonadati</taxon>
        <taxon>Pseudomonadota</taxon>
        <taxon>Gammaproteobacteria</taxon>
        <taxon>Moraxellales</taxon>
        <taxon>Moraxellaceae</taxon>
        <taxon>Acinetobacter</taxon>
    </lineage>
</organism>
<dbReference type="Proteomes" id="UP000093391">
    <property type="component" value="Chromosome"/>
</dbReference>